<feature type="transmembrane region" description="Helical" evidence="2">
    <location>
        <begin position="217"/>
        <end position="239"/>
    </location>
</feature>
<comment type="caution">
    <text evidence="3">The sequence shown here is derived from an EMBL/GenBank/DDBJ whole genome shotgun (WGS) entry which is preliminary data.</text>
</comment>
<keyword evidence="2" id="KW-0472">Membrane</keyword>
<keyword evidence="2" id="KW-0812">Transmembrane</keyword>
<organism evidence="3 4">
    <name type="scientific">Ataeniobius toweri</name>
    <dbReference type="NCBI Taxonomy" id="208326"/>
    <lineage>
        <taxon>Eukaryota</taxon>
        <taxon>Metazoa</taxon>
        <taxon>Chordata</taxon>
        <taxon>Craniata</taxon>
        <taxon>Vertebrata</taxon>
        <taxon>Euteleostomi</taxon>
        <taxon>Actinopterygii</taxon>
        <taxon>Neopterygii</taxon>
        <taxon>Teleostei</taxon>
        <taxon>Neoteleostei</taxon>
        <taxon>Acanthomorphata</taxon>
        <taxon>Ovalentaria</taxon>
        <taxon>Atherinomorphae</taxon>
        <taxon>Cyprinodontiformes</taxon>
        <taxon>Goodeidae</taxon>
        <taxon>Ataeniobius</taxon>
    </lineage>
</organism>
<name>A0ABU7BY06_9TELE</name>
<evidence type="ECO:0000313" key="3">
    <source>
        <dbReference type="EMBL" id="MED6255552.1"/>
    </source>
</evidence>
<keyword evidence="2" id="KW-1133">Transmembrane helix</keyword>
<dbReference type="EMBL" id="JAHUTI010071311">
    <property type="protein sequence ID" value="MED6255552.1"/>
    <property type="molecule type" value="Genomic_DNA"/>
</dbReference>
<feature type="compositionally biased region" description="Basic and acidic residues" evidence="1">
    <location>
        <begin position="1"/>
        <end position="11"/>
    </location>
</feature>
<dbReference type="Proteomes" id="UP001345963">
    <property type="component" value="Unassembled WGS sequence"/>
</dbReference>
<evidence type="ECO:0000256" key="1">
    <source>
        <dbReference type="SAM" id="MobiDB-lite"/>
    </source>
</evidence>
<proteinExistence type="predicted"/>
<sequence>MFDEIKSKENNGRTPAKFNSGSKNISTRIMRREVKGLRLNSCVALRKPFISEANRKEGFNLLRKTPFFFLSRIIQSKLAPTPGGTPAVPVESSPGVIDPSIQRNQSAGRMNSTCFTSSNPAAVNANIVYDFNSDHESLWEKPDLQASLPLCSSSAPSSADSACLVCREQKVFAVCRSLPDGVKVVMEAVGNNMEITESGCPQLLSDGDLLSDGGPSWQLLAAIAGILLFLLTLIGLLCYRWRKKRCQRPEHQREENGTGGENGEVLLAVEAESPV</sequence>
<keyword evidence="4" id="KW-1185">Reference proteome</keyword>
<evidence type="ECO:0000256" key="2">
    <source>
        <dbReference type="SAM" id="Phobius"/>
    </source>
</evidence>
<accession>A0ABU7BY06</accession>
<evidence type="ECO:0000313" key="4">
    <source>
        <dbReference type="Proteomes" id="UP001345963"/>
    </source>
</evidence>
<protein>
    <submittedName>
        <fullName evidence="3">Uncharacterized protein</fullName>
    </submittedName>
</protein>
<feature type="region of interest" description="Disordered" evidence="1">
    <location>
        <begin position="1"/>
        <end position="24"/>
    </location>
</feature>
<reference evidence="3 4" key="1">
    <citation type="submission" date="2021-07" db="EMBL/GenBank/DDBJ databases">
        <authorList>
            <person name="Palmer J.M."/>
        </authorList>
    </citation>
    <scope>NUCLEOTIDE SEQUENCE [LARGE SCALE GENOMIC DNA]</scope>
    <source>
        <strain evidence="3 4">AT_MEX2019</strain>
        <tissue evidence="3">Muscle</tissue>
    </source>
</reference>
<gene>
    <name evidence="3" type="ORF">ATANTOWER_011364</name>
</gene>